<evidence type="ECO:0000313" key="1">
    <source>
        <dbReference type="EMBL" id="KXA96979.1"/>
    </source>
</evidence>
<gene>
    <name evidence="1" type="ORF">AKJ39_03885</name>
</gene>
<proteinExistence type="predicted"/>
<dbReference type="AlphaFoldDB" id="A0A656YVF5"/>
<name>A0A656YVF5_9EURY</name>
<organism evidence="1 2">
    <name type="scientific">candidate division MSBL1 archaeon SCGC-AAA259J03</name>
    <dbReference type="NCBI Taxonomy" id="1698269"/>
    <lineage>
        <taxon>Archaea</taxon>
        <taxon>Methanobacteriati</taxon>
        <taxon>Methanobacteriota</taxon>
        <taxon>candidate division MSBL1</taxon>
    </lineage>
</organism>
<protein>
    <submittedName>
        <fullName evidence="1">Uncharacterized protein</fullName>
    </submittedName>
</protein>
<keyword evidence="2" id="KW-1185">Reference proteome</keyword>
<reference evidence="1 2" key="1">
    <citation type="journal article" date="2016" name="Sci. Rep.">
        <title>Metabolic traits of an uncultured archaeal lineage -MSBL1- from brine pools of the Red Sea.</title>
        <authorList>
            <person name="Mwirichia R."/>
            <person name="Alam I."/>
            <person name="Rashid M."/>
            <person name="Vinu M."/>
            <person name="Ba-Alawi W."/>
            <person name="Anthony Kamau A."/>
            <person name="Kamanda Ngugi D."/>
            <person name="Goker M."/>
            <person name="Klenk H.P."/>
            <person name="Bajic V."/>
            <person name="Stingl U."/>
        </authorList>
    </citation>
    <scope>NUCLEOTIDE SEQUENCE [LARGE SCALE GENOMIC DNA]</scope>
    <source>
        <strain evidence="1">SCGC-AAA259J03</strain>
    </source>
</reference>
<comment type="caution">
    <text evidence="1">The sequence shown here is derived from an EMBL/GenBank/DDBJ whole genome shotgun (WGS) entry which is preliminary data.</text>
</comment>
<sequence length="135" mass="15654">MKSSPQETLLAKTETKTTIRQLKDKSENGKGYFYTYTKKTYIPIIYGGGSLTPPSFGIGIGIKRKDKRNLGDVPEWRKVEFEKVAKNRRLIQPFGNFFGIVFENPEPFKCPKCGCTEWIFFIIRDINSFRKQEET</sequence>
<dbReference type="Proteomes" id="UP000070257">
    <property type="component" value="Unassembled WGS sequence"/>
</dbReference>
<dbReference type="EMBL" id="LHXT01000072">
    <property type="protein sequence ID" value="KXA96979.1"/>
    <property type="molecule type" value="Genomic_DNA"/>
</dbReference>
<accession>A0A656YVF5</accession>
<evidence type="ECO:0000313" key="2">
    <source>
        <dbReference type="Proteomes" id="UP000070257"/>
    </source>
</evidence>